<dbReference type="EMBL" id="JAPJZH010000012">
    <property type="protein sequence ID" value="MDA4847410.1"/>
    <property type="molecule type" value="Genomic_DNA"/>
</dbReference>
<name>A0ABT4VTB0_9HYPH</name>
<evidence type="ECO:0000256" key="2">
    <source>
        <dbReference type="ARBA" id="ARBA00023315"/>
    </source>
</evidence>
<dbReference type="SUPFAM" id="SSF55729">
    <property type="entry name" value="Acyl-CoA N-acyltransferases (Nat)"/>
    <property type="match status" value="1"/>
</dbReference>
<evidence type="ECO:0000256" key="1">
    <source>
        <dbReference type="ARBA" id="ARBA00022679"/>
    </source>
</evidence>
<reference evidence="4" key="1">
    <citation type="submission" date="2022-11" db="EMBL/GenBank/DDBJ databases">
        <title>Hoeflea poritis sp. nov., isolated from scleractinian coral Porites lutea.</title>
        <authorList>
            <person name="Zhang G."/>
            <person name="Wei Q."/>
            <person name="Cai L."/>
        </authorList>
    </citation>
    <scope>NUCLEOTIDE SEQUENCE</scope>
    <source>
        <strain evidence="4">E7-10</strain>
    </source>
</reference>
<dbReference type="Gene3D" id="3.40.630.30">
    <property type="match status" value="1"/>
</dbReference>
<accession>A0ABT4VTB0</accession>
<keyword evidence="5" id="KW-1185">Reference proteome</keyword>
<keyword evidence="1" id="KW-0808">Transferase</keyword>
<dbReference type="Pfam" id="PF00583">
    <property type="entry name" value="Acetyltransf_1"/>
    <property type="match status" value="1"/>
</dbReference>
<evidence type="ECO:0000313" key="5">
    <source>
        <dbReference type="Proteomes" id="UP001148313"/>
    </source>
</evidence>
<dbReference type="InterPro" id="IPR050832">
    <property type="entry name" value="Bact_Acetyltransf"/>
</dbReference>
<evidence type="ECO:0000259" key="3">
    <source>
        <dbReference type="PROSITE" id="PS51186"/>
    </source>
</evidence>
<proteinExistence type="predicted"/>
<dbReference type="CDD" id="cd04301">
    <property type="entry name" value="NAT_SF"/>
    <property type="match status" value="1"/>
</dbReference>
<evidence type="ECO:0000313" key="4">
    <source>
        <dbReference type="EMBL" id="MDA4847410.1"/>
    </source>
</evidence>
<dbReference type="PROSITE" id="PS51186">
    <property type="entry name" value="GNAT"/>
    <property type="match status" value="1"/>
</dbReference>
<feature type="domain" description="N-acetyltransferase" evidence="3">
    <location>
        <begin position="7"/>
        <end position="165"/>
    </location>
</feature>
<gene>
    <name evidence="4" type="ORF">OOZ53_18760</name>
</gene>
<sequence>MNAESEIEIEPYSADMKPALLALSMRAWEPVFRDMKADVQAYVYEAFYPDGWHTRQKADVEAYLDIDDVQTWVAVGADKVLGYVGLRLHPEDRMGEIFILAVDPDHQRQGVGAALVAFAERQIRDAGMEMVMVETGGDSGHRPARSTYEAAGYDRWPVARYFKKL</sequence>
<keyword evidence="2" id="KW-0012">Acyltransferase</keyword>
<dbReference type="InterPro" id="IPR016181">
    <property type="entry name" value="Acyl_CoA_acyltransferase"/>
</dbReference>
<dbReference type="Proteomes" id="UP001148313">
    <property type="component" value="Unassembled WGS sequence"/>
</dbReference>
<dbReference type="RefSeq" id="WP_271091231.1">
    <property type="nucleotide sequence ID" value="NZ_JAPJZH010000012.1"/>
</dbReference>
<protein>
    <submittedName>
        <fullName evidence="4">GNAT family N-acetyltransferase</fullName>
    </submittedName>
</protein>
<dbReference type="PANTHER" id="PTHR43877">
    <property type="entry name" value="AMINOALKYLPHOSPHONATE N-ACETYLTRANSFERASE-RELATED-RELATED"/>
    <property type="match status" value="1"/>
</dbReference>
<dbReference type="InterPro" id="IPR000182">
    <property type="entry name" value="GNAT_dom"/>
</dbReference>
<comment type="caution">
    <text evidence="4">The sequence shown here is derived from an EMBL/GenBank/DDBJ whole genome shotgun (WGS) entry which is preliminary data.</text>
</comment>
<organism evidence="4 5">
    <name type="scientific">Hoeflea poritis</name>
    <dbReference type="NCBI Taxonomy" id="2993659"/>
    <lineage>
        <taxon>Bacteria</taxon>
        <taxon>Pseudomonadati</taxon>
        <taxon>Pseudomonadota</taxon>
        <taxon>Alphaproteobacteria</taxon>
        <taxon>Hyphomicrobiales</taxon>
        <taxon>Rhizobiaceae</taxon>
        <taxon>Hoeflea</taxon>
    </lineage>
</organism>